<dbReference type="AlphaFoldDB" id="A0A5B6YNB8"/>
<dbReference type="PANTHER" id="PTHR31168">
    <property type="entry name" value="OS02G0292800 PROTEIN"/>
    <property type="match status" value="1"/>
</dbReference>
<feature type="transmembrane region" description="Helical" evidence="2">
    <location>
        <begin position="62"/>
        <end position="83"/>
    </location>
</feature>
<name>A0A5B6YNB8_DAVIN</name>
<feature type="transmembrane region" description="Helical" evidence="2">
    <location>
        <begin position="132"/>
        <end position="153"/>
    </location>
</feature>
<sequence length="257" mass="27940">MVQVEAKDRGLALSVISNHLSASSSLSSISLVLSSLIGAWIGNTSDNNIFTNSLIYGDTSPSIVSVKYMSLLACFMTAFACFVQSTRCFVHANFLVTMPNADIPVTYIEHSLIRGTNFWSVGMRALYFASNLIMWIFGPIPMFVSSVVMVSLLHQVDTNSIPLHDFQPPATAGRGLFAKIGEEITTITTSVFERDERPQQGIEMRPTPMPKPTLTGGVNDQSQQQLQEQALNNQSLQLQAMSNPTQAAVSNSGTATQ</sequence>
<evidence type="ECO:0000256" key="1">
    <source>
        <dbReference type="SAM" id="MobiDB-lite"/>
    </source>
</evidence>
<feature type="region of interest" description="Disordered" evidence="1">
    <location>
        <begin position="193"/>
        <end position="224"/>
    </location>
</feature>
<accession>A0A5B6YNB8</accession>
<protein>
    <submittedName>
        <fullName evidence="3">Uncharacterized protein</fullName>
    </submittedName>
</protein>
<feature type="transmembrane region" description="Helical" evidence="2">
    <location>
        <begin position="20"/>
        <end position="42"/>
    </location>
</feature>
<reference evidence="3" key="1">
    <citation type="submission" date="2019-08" db="EMBL/GenBank/DDBJ databases">
        <title>Reference gene set and small RNA set construction with multiple tissues from Davidia involucrata Baill.</title>
        <authorList>
            <person name="Yang H."/>
            <person name="Zhou C."/>
            <person name="Li G."/>
            <person name="Wang J."/>
            <person name="Gao P."/>
            <person name="Wang M."/>
            <person name="Wang R."/>
            <person name="Zhao Y."/>
        </authorList>
    </citation>
    <scope>NUCLEOTIDE SEQUENCE</scope>
    <source>
        <tissue evidence="3">Mixed with DoveR01_LX</tissue>
    </source>
</reference>
<dbReference type="PANTHER" id="PTHR31168:SF30">
    <property type="entry name" value="DUF599 DOMAIN-CONTAINING PROTEIN"/>
    <property type="match status" value="1"/>
</dbReference>
<evidence type="ECO:0000313" key="3">
    <source>
        <dbReference type="EMBL" id="MPA33159.1"/>
    </source>
</evidence>
<dbReference type="Pfam" id="PF04654">
    <property type="entry name" value="DUF599"/>
    <property type="match status" value="1"/>
</dbReference>
<keyword evidence="2" id="KW-1133">Transmembrane helix</keyword>
<dbReference type="EMBL" id="GHES01002600">
    <property type="protein sequence ID" value="MPA33159.1"/>
    <property type="molecule type" value="Transcribed_RNA"/>
</dbReference>
<proteinExistence type="predicted"/>
<dbReference type="InterPro" id="IPR006747">
    <property type="entry name" value="DUF599"/>
</dbReference>
<keyword evidence="2" id="KW-0472">Membrane</keyword>
<evidence type="ECO:0000256" key="2">
    <source>
        <dbReference type="SAM" id="Phobius"/>
    </source>
</evidence>
<keyword evidence="2" id="KW-0812">Transmembrane</keyword>
<gene>
    <name evidence="3" type="ORF">Din_002600</name>
</gene>
<organism evidence="3">
    <name type="scientific">Davidia involucrata</name>
    <name type="common">Dove tree</name>
    <dbReference type="NCBI Taxonomy" id="16924"/>
    <lineage>
        <taxon>Eukaryota</taxon>
        <taxon>Viridiplantae</taxon>
        <taxon>Streptophyta</taxon>
        <taxon>Embryophyta</taxon>
        <taxon>Tracheophyta</taxon>
        <taxon>Spermatophyta</taxon>
        <taxon>Magnoliopsida</taxon>
        <taxon>eudicotyledons</taxon>
        <taxon>Gunneridae</taxon>
        <taxon>Pentapetalae</taxon>
        <taxon>asterids</taxon>
        <taxon>Cornales</taxon>
        <taxon>Nyssaceae</taxon>
        <taxon>Davidia</taxon>
    </lineage>
</organism>